<gene>
    <name evidence="3" type="ORF">J2X21_004315</name>
</gene>
<accession>A0ABU2ADU8</accession>
<keyword evidence="3" id="KW-0449">Lipoprotein</keyword>
<sequence>MNTELHTENTPATGAYWRVTVVSLAAAATLALTACAGMSSRETSTVVGATAGAIVGGAVTGTTAGAAIGAAAGGVVGNEVAKKRNR</sequence>
<dbReference type="RefSeq" id="WP_310332037.1">
    <property type="nucleotide sequence ID" value="NZ_JAVDXV010000009.1"/>
</dbReference>
<feature type="domain" description="Glycine zipper" evidence="2">
    <location>
        <begin position="46"/>
        <end position="81"/>
    </location>
</feature>
<reference evidence="3 4" key="1">
    <citation type="submission" date="2023-07" db="EMBL/GenBank/DDBJ databases">
        <title>Sorghum-associated microbial communities from plants grown in Nebraska, USA.</title>
        <authorList>
            <person name="Schachtman D."/>
        </authorList>
    </citation>
    <scope>NUCLEOTIDE SEQUENCE [LARGE SCALE GENOMIC DNA]</scope>
    <source>
        <strain evidence="3 4">BE316</strain>
    </source>
</reference>
<comment type="caution">
    <text evidence="3">The sequence shown here is derived from an EMBL/GenBank/DDBJ whole genome shotgun (WGS) entry which is preliminary data.</text>
</comment>
<keyword evidence="1" id="KW-0472">Membrane</keyword>
<dbReference type="Pfam" id="PF13488">
    <property type="entry name" value="Gly-zipper_Omp"/>
    <property type="match status" value="1"/>
</dbReference>
<proteinExistence type="predicted"/>
<dbReference type="EMBL" id="JAVDXV010000009">
    <property type="protein sequence ID" value="MDR7335150.1"/>
    <property type="molecule type" value="Genomic_DNA"/>
</dbReference>
<dbReference type="InterPro" id="IPR039567">
    <property type="entry name" value="Gly-zipper"/>
</dbReference>
<keyword evidence="1" id="KW-0812">Transmembrane</keyword>
<evidence type="ECO:0000313" key="4">
    <source>
        <dbReference type="Proteomes" id="UP001180825"/>
    </source>
</evidence>
<organism evidence="3 4">
    <name type="scientific">Roseateles asaccharophilus</name>
    <dbReference type="NCBI Taxonomy" id="582607"/>
    <lineage>
        <taxon>Bacteria</taxon>
        <taxon>Pseudomonadati</taxon>
        <taxon>Pseudomonadota</taxon>
        <taxon>Betaproteobacteria</taxon>
        <taxon>Burkholderiales</taxon>
        <taxon>Sphaerotilaceae</taxon>
        <taxon>Roseateles</taxon>
    </lineage>
</organism>
<evidence type="ECO:0000256" key="1">
    <source>
        <dbReference type="SAM" id="Phobius"/>
    </source>
</evidence>
<dbReference type="Proteomes" id="UP001180825">
    <property type="component" value="Unassembled WGS sequence"/>
</dbReference>
<evidence type="ECO:0000259" key="2">
    <source>
        <dbReference type="Pfam" id="PF13488"/>
    </source>
</evidence>
<protein>
    <submittedName>
        <fullName evidence="3">Osmotically inducible lipoprotein OsmB</fullName>
    </submittedName>
</protein>
<keyword evidence="4" id="KW-1185">Reference proteome</keyword>
<feature type="transmembrane region" description="Helical" evidence="1">
    <location>
        <begin position="15"/>
        <end position="35"/>
    </location>
</feature>
<evidence type="ECO:0000313" key="3">
    <source>
        <dbReference type="EMBL" id="MDR7335150.1"/>
    </source>
</evidence>
<keyword evidence="1" id="KW-1133">Transmembrane helix</keyword>
<name>A0ABU2ADU8_9BURK</name>